<dbReference type="Gene3D" id="3.40.50.150">
    <property type="entry name" value="Vaccinia Virus protein VP39"/>
    <property type="match status" value="1"/>
</dbReference>
<evidence type="ECO:0000313" key="4">
    <source>
        <dbReference type="Proteomes" id="UP001164020"/>
    </source>
</evidence>
<name>A0ABY7C4H9_9HYPH</name>
<gene>
    <name evidence="3" type="ORF">OH818_11660</name>
</gene>
<dbReference type="RefSeq" id="WP_268883123.1">
    <property type="nucleotide sequence ID" value="NZ_CP114029.1"/>
</dbReference>
<evidence type="ECO:0000256" key="2">
    <source>
        <dbReference type="ARBA" id="ARBA00022679"/>
    </source>
</evidence>
<accession>A0ABY7C4H9</accession>
<protein>
    <submittedName>
        <fullName evidence="3">Methyltransferase</fullName>
    </submittedName>
</protein>
<dbReference type="Pfam" id="PF06325">
    <property type="entry name" value="PrmA"/>
    <property type="match status" value="1"/>
</dbReference>
<keyword evidence="2" id="KW-0808">Transferase</keyword>
<dbReference type="PANTHER" id="PTHR43648">
    <property type="entry name" value="ELECTRON TRANSFER FLAVOPROTEIN BETA SUBUNIT LYSINE METHYLTRANSFERASE"/>
    <property type="match status" value="1"/>
</dbReference>
<keyword evidence="4" id="KW-1185">Reference proteome</keyword>
<dbReference type="GO" id="GO:0032259">
    <property type="term" value="P:methylation"/>
    <property type="evidence" value="ECO:0007669"/>
    <property type="project" value="UniProtKB-KW"/>
</dbReference>
<dbReference type="InterPro" id="IPR029063">
    <property type="entry name" value="SAM-dependent_MTases_sf"/>
</dbReference>
<dbReference type="InterPro" id="IPR050078">
    <property type="entry name" value="Ribosomal_L11_MeTrfase_PrmA"/>
</dbReference>
<dbReference type="Proteomes" id="UP001164020">
    <property type="component" value="Chromosome"/>
</dbReference>
<dbReference type="GO" id="GO:0008168">
    <property type="term" value="F:methyltransferase activity"/>
    <property type="evidence" value="ECO:0007669"/>
    <property type="project" value="UniProtKB-KW"/>
</dbReference>
<proteinExistence type="predicted"/>
<evidence type="ECO:0000313" key="3">
    <source>
        <dbReference type="EMBL" id="WAP70613.1"/>
    </source>
</evidence>
<organism evidence="3 4">
    <name type="scientific">Jiella pelagia</name>
    <dbReference type="NCBI Taxonomy" id="2986949"/>
    <lineage>
        <taxon>Bacteria</taxon>
        <taxon>Pseudomonadati</taxon>
        <taxon>Pseudomonadota</taxon>
        <taxon>Alphaproteobacteria</taxon>
        <taxon>Hyphomicrobiales</taxon>
        <taxon>Aurantimonadaceae</taxon>
        <taxon>Jiella</taxon>
    </lineage>
</organism>
<dbReference type="EMBL" id="CP114029">
    <property type="protein sequence ID" value="WAP70613.1"/>
    <property type="molecule type" value="Genomic_DNA"/>
</dbReference>
<dbReference type="PANTHER" id="PTHR43648:SF1">
    <property type="entry name" value="ELECTRON TRANSFER FLAVOPROTEIN BETA SUBUNIT LYSINE METHYLTRANSFERASE"/>
    <property type="match status" value="1"/>
</dbReference>
<keyword evidence="1 3" id="KW-0489">Methyltransferase</keyword>
<evidence type="ECO:0000256" key="1">
    <source>
        <dbReference type="ARBA" id="ARBA00022603"/>
    </source>
</evidence>
<sequence>MSEKERPEAPEPFVSAGGLDPRRAAAFITANTAVCRPPHVPEISLRLASEAHEIWLKTEAELEAIGLPPPFWAFAWAGGQGLARFLLDHREWVAGRTVLDFASGSGLVAIAAMMAGAKAVTAADIDPFAAAALELNLALNFPPPSVGEGKDAPPAPPIRFVGDDLMGKTAEAELLLAGDVFYDRAMAEGIIPWFDGLAAGGTTILVGDPGRAYLPRQRLDWLAEYRVPVSRALEDQEVKRVAVWRWRPPVREPPRGSCERTTIGALVKGCVHGRIGNARLTG</sequence>
<reference evidence="3" key="1">
    <citation type="submission" date="2022-12" db="EMBL/GenBank/DDBJ databases">
        <title>Jiella pelagia sp. nov., isolated from phosphonate enriched culture of Northwest Pacific surface seawater.</title>
        <authorList>
            <person name="Shin D.Y."/>
            <person name="Hwang C.Y."/>
        </authorList>
    </citation>
    <scope>NUCLEOTIDE SEQUENCE</scope>
    <source>
        <strain evidence="3">HL-NP1</strain>
    </source>
</reference>
<dbReference type="SUPFAM" id="SSF53335">
    <property type="entry name" value="S-adenosyl-L-methionine-dependent methyltransferases"/>
    <property type="match status" value="1"/>
</dbReference>